<accession>A0A413IPM7</accession>
<organism evidence="1 2">
    <name type="scientific">Bacteroides caccae</name>
    <dbReference type="NCBI Taxonomy" id="47678"/>
    <lineage>
        <taxon>Bacteria</taxon>
        <taxon>Pseudomonadati</taxon>
        <taxon>Bacteroidota</taxon>
        <taxon>Bacteroidia</taxon>
        <taxon>Bacteroidales</taxon>
        <taxon>Bacteroidaceae</taxon>
        <taxon>Bacteroides</taxon>
    </lineage>
</organism>
<gene>
    <name evidence="1" type="ORF">DXA49_23125</name>
</gene>
<reference evidence="1 2" key="1">
    <citation type="submission" date="2018-08" db="EMBL/GenBank/DDBJ databases">
        <title>A genome reference for cultivated species of the human gut microbiota.</title>
        <authorList>
            <person name="Zou Y."/>
            <person name="Xue W."/>
            <person name="Luo G."/>
        </authorList>
    </citation>
    <scope>NUCLEOTIDE SEQUENCE [LARGE SCALE GENOMIC DNA]</scope>
    <source>
        <strain evidence="1 2">OF02-6LB</strain>
    </source>
</reference>
<evidence type="ECO:0000313" key="2">
    <source>
        <dbReference type="Proteomes" id="UP000284431"/>
    </source>
</evidence>
<proteinExistence type="predicted"/>
<sequence length="160" mass="18584">MMIIHRTLAIDEKKKAMSEIIEYRPINEDERIEIDQLAAKGLVLIGLQESAESSAILDGIKNYLNNFESSDDEEITDRAYELGSLLGNTIQKHYGWNWFCVEENTDDSFHCVASNKERACCACHEYIYSILTKQHSNNVKLLFNMIKKDYPKEWHFMLLS</sequence>
<dbReference type="EMBL" id="QSCS01000097">
    <property type="protein sequence ID" value="RGY18990.1"/>
    <property type="molecule type" value="Genomic_DNA"/>
</dbReference>
<protein>
    <submittedName>
        <fullName evidence="1">Uncharacterized protein</fullName>
    </submittedName>
</protein>
<evidence type="ECO:0000313" key="1">
    <source>
        <dbReference type="EMBL" id="RGY18990.1"/>
    </source>
</evidence>
<name>A0A413IPM7_9BACE</name>
<comment type="caution">
    <text evidence="1">The sequence shown here is derived from an EMBL/GenBank/DDBJ whole genome shotgun (WGS) entry which is preliminary data.</text>
</comment>
<dbReference type="AlphaFoldDB" id="A0A413IPM7"/>
<dbReference type="Proteomes" id="UP000284431">
    <property type="component" value="Unassembled WGS sequence"/>
</dbReference>